<keyword evidence="2" id="KW-1185">Reference proteome</keyword>
<proteinExistence type="predicted"/>
<evidence type="ECO:0000313" key="2">
    <source>
        <dbReference type="Proteomes" id="UP001187415"/>
    </source>
</evidence>
<sequence length="110" mass="12595">MWKYRVHKFPLDNRPHFQWLKSRCSCETVRKILDVKQAHVTGTPPPVVQAAVSDTCSRPSAIEEGPRLCCYYLAAPEDRDRLKWSQQATEGIWDMETAATHPAELTQEPS</sequence>
<accession>A0AA88LNZ9</accession>
<dbReference type="EMBL" id="JAUPFM010000019">
    <property type="protein sequence ID" value="KAK2820730.1"/>
    <property type="molecule type" value="Genomic_DNA"/>
</dbReference>
<gene>
    <name evidence="1" type="ORF">Q5P01_023689</name>
</gene>
<organism evidence="1 2">
    <name type="scientific">Channa striata</name>
    <name type="common">Snakehead murrel</name>
    <name type="synonym">Ophicephalus striatus</name>
    <dbReference type="NCBI Taxonomy" id="64152"/>
    <lineage>
        <taxon>Eukaryota</taxon>
        <taxon>Metazoa</taxon>
        <taxon>Chordata</taxon>
        <taxon>Craniata</taxon>
        <taxon>Vertebrata</taxon>
        <taxon>Euteleostomi</taxon>
        <taxon>Actinopterygii</taxon>
        <taxon>Neopterygii</taxon>
        <taxon>Teleostei</taxon>
        <taxon>Neoteleostei</taxon>
        <taxon>Acanthomorphata</taxon>
        <taxon>Anabantaria</taxon>
        <taxon>Anabantiformes</taxon>
        <taxon>Channoidei</taxon>
        <taxon>Channidae</taxon>
        <taxon>Channa</taxon>
    </lineage>
</organism>
<reference evidence="1" key="1">
    <citation type="submission" date="2023-07" db="EMBL/GenBank/DDBJ databases">
        <title>Chromosome-level Genome Assembly of Striped Snakehead (Channa striata).</title>
        <authorList>
            <person name="Liu H."/>
        </authorList>
    </citation>
    <scope>NUCLEOTIDE SEQUENCE</scope>
    <source>
        <strain evidence="1">Gz</strain>
        <tissue evidence="1">Muscle</tissue>
    </source>
</reference>
<protein>
    <submittedName>
        <fullName evidence="1">Uncharacterized protein</fullName>
    </submittedName>
</protein>
<evidence type="ECO:0000313" key="1">
    <source>
        <dbReference type="EMBL" id="KAK2820730.1"/>
    </source>
</evidence>
<name>A0AA88LNZ9_CHASR</name>
<dbReference type="AlphaFoldDB" id="A0AA88LNZ9"/>
<comment type="caution">
    <text evidence="1">The sequence shown here is derived from an EMBL/GenBank/DDBJ whole genome shotgun (WGS) entry which is preliminary data.</text>
</comment>
<dbReference type="Proteomes" id="UP001187415">
    <property type="component" value="Unassembled WGS sequence"/>
</dbReference>